<evidence type="ECO:0000313" key="3">
    <source>
        <dbReference type="EMBL" id="SHL41680.1"/>
    </source>
</evidence>
<comment type="similarity">
    <text evidence="1">Belongs to the AHA1 family.</text>
</comment>
<gene>
    <name evidence="3" type="ORF">SAMN05444266_103266</name>
</gene>
<evidence type="ECO:0000259" key="2">
    <source>
        <dbReference type="Pfam" id="PF08327"/>
    </source>
</evidence>
<keyword evidence="4" id="KW-1185">Reference proteome</keyword>
<sequence>MRTNLTFDFIVDKEKKSILIKREFDAPVSMVWDAYTKSEYLDQWWAPRPWKARTKEMDFRPGGQWLYAMVGPEGEEHWAIARYNAVTPQQSFDVQDAFTDAAGTINTSMPQANWKVTFHNQGDTTLVEFVITYEKLEDLEATIQMGFKEGLSMAMEQLDEKLAAQK</sequence>
<feature type="domain" description="Activator of Hsp90 ATPase homologue 1/2-like C-terminal" evidence="2">
    <location>
        <begin position="25"/>
        <end position="161"/>
    </location>
</feature>
<dbReference type="EMBL" id="FRBL01000003">
    <property type="protein sequence ID" value="SHL41680.1"/>
    <property type="molecule type" value="Genomic_DNA"/>
</dbReference>
<dbReference type="AlphaFoldDB" id="A0A1M7AG11"/>
<dbReference type="STRING" id="1419482.SAMN05444266_103266"/>
<dbReference type="CDD" id="cd07814">
    <property type="entry name" value="SRPBCC_CalC_Aha1-like"/>
    <property type="match status" value="1"/>
</dbReference>
<dbReference type="InterPro" id="IPR013538">
    <property type="entry name" value="ASHA1/2-like_C"/>
</dbReference>
<dbReference type="SUPFAM" id="SSF55961">
    <property type="entry name" value="Bet v1-like"/>
    <property type="match status" value="1"/>
</dbReference>
<reference evidence="3 4" key="1">
    <citation type="submission" date="2016-11" db="EMBL/GenBank/DDBJ databases">
        <authorList>
            <person name="Jaros S."/>
            <person name="Januszkiewicz K."/>
            <person name="Wedrychowicz H."/>
        </authorList>
    </citation>
    <scope>NUCLEOTIDE SEQUENCE [LARGE SCALE GENOMIC DNA]</scope>
    <source>
        <strain evidence="3 4">DSM 27406</strain>
    </source>
</reference>
<name>A0A1M7AG11_9BACT</name>
<evidence type="ECO:0000313" key="4">
    <source>
        <dbReference type="Proteomes" id="UP000184420"/>
    </source>
</evidence>
<dbReference type="Proteomes" id="UP000184420">
    <property type="component" value="Unassembled WGS sequence"/>
</dbReference>
<proteinExistence type="inferred from homology"/>
<evidence type="ECO:0000256" key="1">
    <source>
        <dbReference type="ARBA" id="ARBA00006817"/>
    </source>
</evidence>
<dbReference type="InterPro" id="IPR023393">
    <property type="entry name" value="START-like_dom_sf"/>
</dbReference>
<dbReference type="Gene3D" id="3.30.530.20">
    <property type="match status" value="1"/>
</dbReference>
<dbReference type="Pfam" id="PF08327">
    <property type="entry name" value="AHSA1"/>
    <property type="match status" value="1"/>
</dbReference>
<organism evidence="3 4">
    <name type="scientific">Chitinophaga jiangningensis</name>
    <dbReference type="NCBI Taxonomy" id="1419482"/>
    <lineage>
        <taxon>Bacteria</taxon>
        <taxon>Pseudomonadati</taxon>
        <taxon>Bacteroidota</taxon>
        <taxon>Chitinophagia</taxon>
        <taxon>Chitinophagales</taxon>
        <taxon>Chitinophagaceae</taxon>
        <taxon>Chitinophaga</taxon>
    </lineage>
</organism>
<dbReference type="RefSeq" id="WP_073080021.1">
    <property type="nucleotide sequence ID" value="NZ_FRBL01000003.1"/>
</dbReference>
<accession>A0A1M7AG11</accession>
<dbReference type="OrthoDB" id="9795306at2"/>
<protein>
    <submittedName>
        <fullName evidence="3">Uncharacterized conserved protein YndB, AHSA1/START domain</fullName>
    </submittedName>
</protein>